<reference evidence="3" key="1">
    <citation type="submission" date="2016-06" db="UniProtKB">
        <authorList>
            <consortium name="WormBaseParasite"/>
        </authorList>
    </citation>
    <scope>IDENTIFICATION</scope>
</reference>
<evidence type="ECO:0000313" key="2">
    <source>
        <dbReference type="Proteomes" id="UP000271098"/>
    </source>
</evidence>
<name>A0A183E0E8_9BILA</name>
<organism evidence="3">
    <name type="scientific">Gongylonema pulchrum</name>
    <dbReference type="NCBI Taxonomy" id="637853"/>
    <lineage>
        <taxon>Eukaryota</taxon>
        <taxon>Metazoa</taxon>
        <taxon>Ecdysozoa</taxon>
        <taxon>Nematoda</taxon>
        <taxon>Chromadorea</taxon>
        <taxon>Rhabditida</taxon>
        <taxon>Spirurina</taxon>
        <taxon>Spiruromorpha</taxon>
        <taxon>Spiruroidea</taxon>
        <taxon>Gongylonematidae</taxon>
        <taxon>Gongylonema</taxon>
    </lineage>
</organism>
<reference evidence="1 2" key="2">
    <citation type="submission" date="2018-11" db="EMBL/GenBank/DDBJ databases">
        <authorList>
            <consortium name="Pathogen Informatics"/>
        </authorList>
    </citation>
    <scope>NUCLEOTIDE SEQUENCE [LARGE SCALE GENOMIC DNA]</scope>
</reference>
<dbReference type="EMBL" id="UYRT01081266">
    <property type="protein sequence ID" value="VDN24165.1"/>
    <property type="molecule type" value="Genomic_DNA"/>
</dbReference>
<dbReference type="AlphaFoldDB" id="A0A183E0E8"/>
<gene>
    <name evidence="1" type="ORF">GPUH_LOCUS14439</name>
</gene>
<evidence type="ECO:0000313" key="3">
    <source>
        <dbReference type="WBParaSite" id="GPUH_0001445801-mRNA-1"/>
    </source>
</evidence>
<dbReference type="WBParaSite" id="GPUH_0001445801-mRNA-1">
    <property type="protein sequence ID" value="GPUH_0001445801-mRNA-1"/>
    <property type="gene ID" value="GPUH_0001445801"/>
</dbReference>
<keyword evidence="2" id="KW-1185">Reference proteome</keyword>
<protein>
    <submittedName>
        <fullName evidence="3">Secreted protein</fullName>
    </submittedName>
</protein>
<evidence type="ECO:0000313" key="1">
    <source>
        <dbReference type="EMBL" id="VDN24165.1"/>
    </source>
</evidence>
<sequence length="87" mass="8687">MQAAVTAVAALAAAAAAATAAATALTVAATVELAAVAASAADSYKPDHLFLATRRSLIDRSSNKCLLSSSTVLSRDLVICLIPFSVP</sequence>
<proteinExistence type="predicted"/>
<dbReference type="Proteomes" id="UP000271098">
    <property type="component" value="Unassembled WGS sequence"/>
</dbReference>
<accession>A0A183E0E8</accession>